<evidence type="ECO:0000313" key="9">
    <source>
        <dbReference type="Proteomes" id="UP000037510"/>
    </source>
</evidence>
<keyword evidence="2" id="KW-0132">Cell division</keyword>
<dbReference type="STRING" id="104452.A0A0L7KQC2"/>
<dbReference type="Proteomes" id="UP000037510">
    <property type="component" value="Unassembled WGS sequence"/>
</dbReference>
<keyword evidence="9" id="KW-1185">Reference proteome</keyword>
<evidence type="ECO:0000259" key="7">
    <source>
        <dbReference type="Pfam" id="PF21282"/>
    </source>
</evidence>
<sequence length="507" mass="56724">MTEVFNILQSSQPVTINLTQRPEVSDHDFIEEQEKYLYALSTRTMALPGTTEMSPEHSGFLMALGLNGHLRDMPFMNMYEYLVKCNEMLSVGLLLGLAATYRGTMDIQATKLMSIHLEPLLPPTSIELDIQQNILVAALLGSLERRALRGARGLRPRSRPRARHAASGRRQQGAHTDSQRDRHKNSNGVEGGTINLDVTSPGATLALGLVYMRSGAAAPASWLQPPRTPYELDFVRPDLLMLRVIARGLILWDDIEASDEWIKNQVPDTIRPQAYCNIIAGACFAMGIRFAGSGDEDARDSALSMAVHMCVGLLFLMGGRGTLGTSRAAVAALLAAYHLQAFRHLYVLAVEPRLLLPRDLNTGKLCYAHIQVIDLKGVTIELKAPCMIPELSTLQEVKINDPRYWPVSFHRHNNWDLLKRFLELTWCIDVKQRAGCLSYVDDPQGFLTILAQTLTLDKSNIWSAKPDYIQLFTNDDKIRNFVKHYLNNETNENICADCLIISKKRKG</sequence>
<dbReference type="PANTHER" id="PTHR12827:SF3">
    <property type="entry name" value="ANAPHASE-PROMOTING COMPLEX SUBUNIT 1"/>
    <property type="match status" value="1"/>
</dbReference>
<gene>
    <name evidence="8" type="ORF">OBRU01_22655</name>
</gene>
<dbReference type="InterPro" id="IPR011989">
    <property type="entry name" value="ARM-like"/>
</dbReference>
<dbReference type="PANTHER" id="PTHR12827">
    <property type="entry name" value="MEIOTIC CHECKPOINT REGULATOR TSG24 FAMILY MEMBER"/>
    <property type="match status" value="1"/>
</dbReference>
<feature type="compositionally biased region" description="Basic residues" evidence="6">
    <location>
        <begin position="151"/>
        <end position="167"/>
    </location>
</feature>
<evidence type="ECO:0000256" key="2">
    <source>
        <dbReference type="ARBA" id="ARBA00022618"/>
    </source>
</evidence>
<dbReference type="Pfam" id="PF21282">
    <property type="entry name" value="APC1_3rd"/>
    <property type="match status" value="1"/>
</dbReference>
<dbReference type="InterPro" id="IPR048971">
    <property type="entry name" value="Apc1_3rd"/>
</dbReference>
<feature type="region of interest" description="Disordered" evidence="6">
    <location>
        <begin position="151"/>
        <end position="194"/>
    </location>
</feature>
<dbReference type="AlphaFoldDB" id="A0A0L7KQC2"/>
<dbReference type="GO" id="GO:0031145">
    <property type="term" value="P:anaphase-promoting complex-dependent catabolic process"/>
    <property type="evidence" value="ECO:0007669"/>
    <property type="project" value="TreeGrafter"/>
</dbReference>
<protein>
    <submittedName>
        <fullName evidence="8">Shattered</fullName>
    </submittedName>
</protein>
<evidence type="ECO:0000313" key="8">
    <source>
        <dbReference type="EMBL" id="KOB65497.1"/>
    </source>
</evidence>
<proteinExistence type="inferred from homology"/>
<accession>A0A0L7KQC2</accession>
<reference evidence="8 9" key="1">
    <citation type="journal article" date="2015" name="Genome Biol. Evol.">
        <title>The genome of winter moth (Operophtera brumata) provides a genomic perspective on sexual dimorphism and phenology.</title>
        <authorList>
            <person name="Derks M.F."/>
            <person name="Smit S."/>
            <person name="Salis L."/>
            <person name="Schijlen E."/>
            <person name="Bossers A."/>
            <person name="Mateman C."/>
            <person name="Pijl A.S."/>
            <person name="de Ridder D."/>
            <person name="Groenen M.A."/>
            <person name="Visser M.E."/>
            <person name="Megens H.J."/>
        </authorList>
    </citation>
    <scope>NUCLEOTIDE SEQUENCE [LARGE SCALE GENOMIC DNA]</scope>
    <source>
        <strain evidence="8">WM2013NL</strain>
        <tissue evidence="8">Head and thorax</tissue>
    </source>
</reference>
<dbReference type="GO" id="GO:0007091">
    <property type="term" value="P:metaphase/anaphase transition of mitotic cell cycle"/>
    <property type="evidence" value="ECO:0007669"/>
    <property type="project" value="TreeGrafter"/>
</dbReference>
<name>A0A0L7KQC2_OPEBR</name>
<organism evidence="8 9">
    <name type="scientific">Operophtera brumata</name>
    <name type="common">Winter moth</name>
    <name type="synonym">Phalaena brumata</name>
    <dbReference type="NCBI Taxonomy" id="104452"/>
    <lineage>
        <taxon>Eukaryota</taxon>
        <taxon>Metazoa</taxon>
        <taxon>Ecdysozoa</taxon>
        <taxon>Arthropoda</taxon>
        <taxon>Hexapoda</taxon>
        <taxon>Insecta</taxon>
        <taxon>Pterygota</taxon>
        <taxon>Neoptera</taxon>
        <taxon>Endopterygota</taxon>
        <taxon>Lepidoptera</taxon>
        <taxon>Glossata</taxon>
        <taxon>Ditrysia</taxon>
        <taxon>Geometroidea</taxon>
        <taxon>Geometridae</taxon>
        <taxon>Larentiinae</taxon>
        <taxon>Operophtera</taxon>
    </lineage>
</organism>
<keyword evidence="5" id="KW-0131">Cell cycle</keyword>
<feature type="domain" description="Anaphase-promoting complex subunit 1 beta-sandwich" evidence="7">
    <location>
        <begin position="353"/>
        <end position="433"/>
    </location>
</feature>
<dbReference type="EMBL" id="JTDY01007044">
    <property type="protein sequence ID" value="KOB65497.1"/>
    <property type="molecule type" value="Genomic_DNA"/>
</dbReference>
<dbReference type="InterPro" id="IPR024990">
    <property type="entry name" value="Apc1"/>
</dbReference>
<dbReference type="GO" id="GO:0051301">
    <property type="term" value="P:cell division"/>
    <property type="evidence" value="ECO:0007669"/>
    <property type="project" value="UniProtKB-KW"/>
</dbReference>
<evidence type="ECO:0000256" key="1">
    <source>
        <dbReference type="ARBA" id="ARBA00010547"/>
    </source>
</evidence>
<keyword evidence="3" id="KW-0677">Repeat</keyword>
<evidence type="ECO:0000256" key="4">
    <source>
        <dbReference type="ARBA" id="ARBA00022776"/>
    </source>
</evidence>
<dbReference type="Gene3D" id="1.25.10.10">
    <property type="entry name" value="Leucine-rich Repeat Variant"/>
    <property type="match status" value="1"/>
</dbReference>
<evidence type="ECO:0000256" key="5">
    <source>
        <dbReference type="ARBA" id="ARBA00023306"/>
    </source>
</evidence>
<dbReference type="GO" id="GO:0060090">
    <property type="term" value="F:molecular adaptor activity"/>
    <property type="evidence" value="ECO:0007669"/>
    <property type="project" value="TreeGrafter"/>
</dbReference>
<evidence type="ECO:0000256" key="6">
    <source>
        <dbReference type="SAM" id="MobiDB-lite"/>
    </source>
</evidence>
<comment type="similarity">
    <text evidence="1">Belongs to the APC1 family.</text>
</comment>
<comment type="caution">
    <text evidence="8">The sequence shown here is derived from an EMBL/GenBank/DDBJ whole genome shotgun (WGS) entry which is preliminary data.</text>
</comment>
<feature type="non-terminal residue" evidence="8">
    <location>
        <position position="507"/>
    </location>
</feature>
<dbReference type="GO" id="GO:0005680">
    <property type="term" value="C:anaphase-promoting complex"/>
    <property type="evidence" value="ECO:0007669"/>
    <property type="project" value="InterPro"/>
</dbReference>
<evidence type="ECO:0000256" key="3">
    <source>
        <dbReference type="ARBA" id="ARBA00022737"/>
    </source>
</evidence>
<dbReference type="GO" id="GO:0070979">
    <property type="term" value="P:protein K11-linked ubiquitination"/>
    <property type="evidence" value="ECO:0007669"/>
    <property type="project" value="TreeGrafter"/>
</dbReference>
<keyword evidence="4" id="KW-0498">Mitosis</keyword>